<dbReference type="Proteomes" id="UP001162992">
    <property type="component" value="Chromosome 6"/>
</dbReference>
<keyword evidence="2" id="KW-1185">Reference proteome</keyword>
<dbReference type="EMBL" id="CM055097">
    <property type="protein sequence ID" value="KAJ7551550.1"/>
    <property type="molecule type" value="Genomic_DNA"/>
</dbReference>
<proteinExistence type="predicted"/>
<gene>
    <name evidence="1" type="ORF">O6H91_06G020200</name>
</gene>
<organism evidence="1 2">
    <name type="scientific">Diphasiastrum complanatum</name>
    <name type="common">Issler's clubmoss</name>
    <name type="synonym">Lycopodium complanatum</name>
    <dbReference type="NCBI Taxonomy" id="34168"/>
    <lineage>
        <taxon>Eukaryota</taxon>
        <taxon>Viridiplantae</taxon>
        <taxon>Streptophyta</taxon>
        <taxon>Embryophyta</taxon>
        <taxon>Tracheophyta</taxon>
        <taxon>Lycopodiopsida</taxon>
        <taxon>Lycopodiales</taxon>
        <taxon>Lycopodiaceae</taxon>
        <taxon>Lycopodioideae</taxon>
        <taxon>Diphasiastrum</taxon>
    </lineage>
</organism>
<accession>A0ACC2DB84</accession>
<evidence type="ECO:0000313" key="2">
    <source>
        <dbReference type="Proteomes" id="UP001162992"/>
    </source>
</evidence>
<evidence type="ECO:0000313" key="1">
    <source>
        <dbReference type="EMBL" id="KAJ7551550.1"/>
    </source>
</evidence>
<protein>
    <submittedName>
        <fullName evidence="1">Uncharacterized protein</fullName>
    </submittedName>
</protein>
<name>A0ACC2DB84_DIPCM</name>
<reference evidence="2" key="1">
    <citation type="journal article" date="2024" name="Proc. Natl. Acad. Sci. U.S.A.">
        <title>Extraordinary preservation of gene collinearity over three hundred million years revealed in homosporous lycophytes.</title>
        <authorList>
            <person name="Li C."/>
            <person name="Wickell D."/>
            <person name="Kuo L.Y."/>
            <person name="Chen X."/>
            <person name="Nie B."/>
            <person name="Liao X."/>
            <person name="Peng D."/>
            <person name="Ji J."/>
            <person name="Jenkins J."/>
            <person name="Williams M."/>
            <person name="Shu S."/>
            <person name="Plott C."/>
            <person name="Barry K."/>
            <person name="Rajasekar S."/>
            <person name="Grimwood J."/>
            <person name="Han X."/>
            <person name="Sun S."/>
            <person name="Hou Z."/>
            <person name="He W."/>
            <person name="Dai G."/>
            <person name="Sun C."/>
            <person name="Schmutz J."/>
            <person name="Leebens-Mack J.H."/>
            <person name="Li F.W."/>
            <person name="Wang L."/>
        </authorList>
    </citation>
    <scope>NUCLEOTIDE SEQUENCE [LARGE SCALE GENOMIC DNA]</scope>
    <source>
        <strain evidence="2">cv. PW_Plant_1</strain>
    </source>
</reference>
<sequence>MANAAEDCAKKQENYLLEGDGGEAVVAAAAAAADGASKGDHGVEGRGRDSSHRHSQDDSSTLNDVRARAIKLAAEPVTTSKRDDAWGVLTAVSENARQRSQGLHLLLHNMEHVLGRNVKDLSCQFDSPSVSARHCKILRRIVEADGAIKITQNNVLGPGERFLVFIKDSSSNGTYLNHQRLRKDSPEACLQHGDIISLVAAPEHENAYAFVYREVFGSKIPTLQPCLKRKGFVADESIDEGSLGDGKRMRGLGIGAPDGPVSLDDVRRLQRANEELRQQLEDHLLTIEKMRNEFRAAETRHETELKELRSSVTTLFAKQIEDIRTELSQKNRELESYTATTVQQQSMIEDLNQHIVAAAKSRMEAEEAIQNHKGSIAELEKRLTEERTQARMEREASEADYRASLERARIEAAEEMKRHVEAAARQQKQHLEVISALQEADKENRSIADSLRVKLEEERKARMDAEKRIRKLEIQLSEERASLATLKERIAQLEQELQKAFRQLEGEKEARESATAKIVTLELEMETAINNLKLEKQRLEGARERIVLRETQLRAFHSTAEEIAALQQRQQEQLKAMLRTLEDGDSENHLHTSCGRGGESRRTNGSGKKGLPIDMDDSVSRRSLQRADAQNRNEMVSGEASEKVNKITTTTSLNRISQNHHNVPNEMKMKEEDTEQDEFVTAAPSLPYLEVATAAHIVSNNFSKHLDSTVEDEKRSEDPNAAEAAATQLLEVEYGEFANEVQTITAENRTQVDESNNDPECFKDEENDVVDDRAELEEGGVLYGETMQLEGGEDEDHTDWERTQVALEDYGATLPIDNCPQEEGNAGPVTSDFHYKGDVDMIRKSSSHENFSEAQRDATSANEKSLFATTSRRLKGIFQRPETDSVDRRDMHSLCTMDLVASEVAGSWAASTPMSQHDDNDSCHSDERIPDRFQHNGQGTTDGVAMEFAASQVATSDSQRARPQLFESPGRSWAAEAVANTLGSQNTPSPRLSNKKSQHHALSEMISIVAPDFEGLDELVKSVPHASDSEDYSDKDDDGNDKDEGDDSDSTHSEPTSRTPSISTP</sequence>
<comment type="caution">
    <text evidence="1">The sequence shown here is derived from an EMBL/GenBank/DDBJ whole genome shotgun (WGS) entry which is preliminary data.</text>
</comment>